<protein>
    <submittedName>
        <fullName evidence="1">Uncharacterized protein</fullName>
    </submittedName>
</protein>
<evidence type="ECO:0000313" key="1">
    <source>
        <dbReference type="EMBL" id="VXA88772.1"/>
    </source>
</evidence>
<sequence length="258" mass="26942">MGAYQAPRRLVSTMELPCRICNVQASVSSRLVRIGGISGVQQALYIDQGLGQFGASLDHLGVGAGNRRGGDATAGIEMDDYPETGAAKLQHAGFDTVVGGEAADQYGIDLAGLQEFDESGAAPFCQVVEAGAVGMEIRFDPLPDEEVIVDGGGQAVEQLKALAARYAVHRPGEVGVGQIQRQQHAGGVRNGPVGIGGVRVLAADPQRGEGGLSVERSHNIITARDGQFVRAEGGKALLRINIQAGDGSHDWLLHILFV</sequence>
<proteinExistence type="predicted"/>
<accession>A0A653LD38</accession>
<evidence type="ECO:0000313" key="2">
    <source>
        <dbReference type="Proteomes" id="UP000439123"/>
    </source>
</evidence>
<dbReference type="EMBL" id="CABWLC010000020">
    <property type="protein sequence ID" value="VXA88772.1"/>
    <property type="molecule type" value="Genomic_DNA"/>
</dbReference>
<dbReference type="Proteomes" id="UP000439123">
    <property type="component" value="Unassembled WGS sequence"/>
</dbReference>
<gene>
    <name evidence="1" type="ORF">AERO8C_70400</name>
</gene>
<reference evidence="1 2" key="1">
    <citation type="submission" date="2019-10" db="EMBL/GenBank/DDBJ databases">
        <authorList>
            <person name="Karimi E."/>
        </authorList>
    </citation>
    <scope>NUCLEOTIDE SEQUENCE [LARGE SCALE GENOMIC DNA]</scope>
    <source>
        <strain evidence="1">Aeromonas sp. 8C</strain>
    </source>
</reference>
<organism evidence="1 2">
    <name type="scientific">Aeromonas veronii</name>
    <dbReference type="NCBI Taxonomy" id="654"/>
    <lineage>
        <taxon>Bacteria</taxon>
        <taxon>Pseudomonadati</taxon>
        <taxon>Pseudomonadota</taxon>
        <taxon>Gammaproteobacteria</taxon>
        <taxon>Aeromonadales</taxon>
        <taxon>Aeromonadaceae</taxon>
        <taxon>Aeromonas</taxon>
    </lineage>
</organism>
<name>A0A653LD38_AERVE</name>
<dbReference type="AlphaFoldDB" id="A0A653LD38"/>